<dbReference type="SUPFAM" id="SSF52425">
    <property type="entry name" value="Cryptochrome/photolyase, N-terminal domain"/>
    <property type="match status" value="1"/>
</dbReference>
<comment type="caution">
    <text evidence="6">The sequence shown here is derived from an EMBL/GenBank/DDBJ whole genome shotgun (WGS) entry which is preliminary data.</text>
</comment>
<dbReference type="InterPro" id="IPR036155">
    <property type="entry name" value="Crypto/Photolyase_N_sf"/>
</dbReference>
<dbReference type="Pfam" id="PF00875">
    <property type="entry name" value="DNA_photolyase"/>
    <property type="match status" value="1"/>
</dbReference>
<name>A0ABQ5YTX9_9BURK</name>
<dbReference type="InterPro" id="IPR002081">
    <property type="entry name" value="Cryptochrome/DNA_photolyase_1"/>
</dbReference>
<dbReference type="PANTHER" id="PTHR11455">
    <property type="entry name" value="CRYPTOCHROME"/>
    <property type="match status" value="1"/>
</dbReference>
<comment type="cofactor">
    <cofactor evidence="1">
        <name>(6R)-5,10-methylene-5,6,7,8-tetrahydrofolate</name>
        <dbReference type="ChEBI" id="CHEBI:15636"/>
    </cofactor>
</comment>
<evidence type="ECO:0000313" key="7">
    <source>
        <dbReference type="Proteomes" id="UP001156664"/>
    </source>
</evidence>
<dbReference type="Gene3D" id="3.40.50.620">
    <property type="entry name" value="HUPs"/>
    <property type="match status" value="1"/>
</dbReference>
<dbReference type="Pfam" id="PF03441">
    <property type="entry name" value="FAD_binding_7"/>
    <property type="match status" value="1"/>
</dbReference>
<comment type="cofactor">
    <cofactor evidence="2">
        <name>FAD</name>
        <dbReference type="ChEBI" id="CHEBI:57692"/>
    </cofactor>
</comment>
<dbReference type="EMBL" id="BSOJ01000032">
    <property type="protein sequence ID" value="GLR27492.1"/>
    <property type="molecule type" value="Genomic_DNA"/>
</dbReference>
<dbReference type="InterPro" id="IPR005101">
    <property type="entry name" value="Cryptochr/Photolyase_FAD-bd"/>
</dbReference>
<evidence type="ECO:0000313" key="6">
    <source>
        <dbReference type="EMBL" id="GLR27492.1"/>
    </source>
</evidence>
<dbReference type="InterPro" id="IPR014729">
    <property type="entry name" value="Rossmann-like_a/b/a_fold"/>
</dbReference>
<protein>
    <submittedName>
        <fullName evidence="6">Deoxyribodipyrimidine photo-lyase</fullName>
    </submittedName>
</protein>
<dbReference type="Gene3D" id="1.10.579.10">
    <property type="entry name" value="DNA Cyclobutane Dipyrimidine Photolyase, subunit A, domain 3"/>
    <property type="match status" value="1"/>
</dbReference>
<proteinExistence type="predicted"/>
<evidence type="ECO:0000256" key="2">
    <source>
        <dbReference type="ARBA" id="ARBA00001974"/>
    </source>
</evidence>
<keyword evidence="3" id="KW-0285">Flavoprotein</keyword>
<dbReference type="SUPFAM" id="SSF48173">
    <property type="entry name" value="Cryptochrome/photolyase FAD-binding domain"/>
    <property type="match status" value="1"/>
</dbReference>
<evidence type="ECO:0000256" key="1">
    <source>
        <dbReference type="ARBA" id="ARBA00001932"/>
    </source>
</evidence>
<gene>
    <name evidence="6" type="ORF">GCM10007875_25830</name>
</gene>
<dbReference type="Gene3D" id="1.25.40.80">
    <property type="match status" value="1"/>
</dbReference>
<reference evidence="7" key="1">
    <citation type="journal article" date="2019" name="Int. J. Syst. Evol. Microbiol.">
        <title>The Global Catalogue of Microorganisms (GCM) 10K type strain sequencing project: providing services to taxonomists for standard genome sequencing and annotation.</title>
        <authorList>
            <consortium name="The Broad Institute Genomics Platform"/>
            <consortium name="The Broad Institute Genome Sequencing Center for Infectious Disease"/>
            <person name="Wu L."/>
            <person name="Ma J."/>
        </authorList>
    </citation>
    <scope>NUCLEOTIDE SEQUENCE [LARGE SCALE GENOMIC DNA]</scope>
    <source>
        <strain evidence="7">NBRC 105857</strain>
    </source>
</reference>
<dbReference type="Proteomes" id="UP001156664">
    <property type="component" value="Unassembled WGS sequence"/>
</dbReference>
<dbReference type="InterPro" id="IPR006050">
    <property type="entry name" value="DNA_photolyase_N"/>
</dbReference>
<dbReference type="PANTHER" id="PTHR11455:SF9">
    <property type="entry name" value="CRYPTOCHROME CIRCADIAN CLOCK 5 ISOFORM X1"/>
    <property type="match status" value="1"/>
</dbReference>
<sequence length="474" mass="52987">MRVTDHLPLFEAAKGVKQFGRVLPLYIHENLMIQSPYSARQHQAFVWECLDSLNADLQGMGGVLGEVHGDAVEQLDRLHAVYGISRILAHQESSTRAEYTRDKAVRAWCKAAGVALVELPQDNVLRKPAKAKLSFQDYLNAAVDTPLKNPLGKPLHHLFVEQVPTLNRATLPLSVGTDKPQRVKGGRLAAVALAKRFFTINRLKQYPYGISSPNKAVDACSRLSAYLAHGVVSDRHVLVRLNELVSEASQTLPAAEFEKLQSGAQFFVERLIWRHGYFQQFEDHLELEDTEFFDALKGVREAEFNPAHFDAWVAGKTGVPYVDAIQRCLDQTGWINMRARATLASFATMQLWLPWPMVARHLAHQFTDFCPAIHFGQVRIASGSSHFGQLLIYDPLKQARDHDPKGVFVRKWVPELAGLSAEIIHTPWLVPGALPADYPAPVVQPEEALRTSKARIYALRLQTESLSQPGLHIG</sequence>
<dbReference type="PROSITE" id="PS51645">
    <property type="entry name" value="PHR_CRY_ALPHA_BETA"/>
    <property type="match status" value="1"/>
</dbReference>
<evidence type="ECO:0000256" key="4">
    <source>
        <dbReference type="ARBA" id="ARBA00022827"/>
    </source>
</evidence>
<keyword evidence="4" id="KW-0274">FAD</keyword>
<accession>A0ABQ5YTX9</accession>
<evidence type="ECO:0000256" key="3">
    <source>
        <dbReference type="ARBA" id="ARBA00022630"/>
    </source>
</evidence>
<dbReference type="InterPro" id="IPR036134">
    <property type="entry name" value="Crypto/Photolyase_FAD-like_sf"/>
</dbReference>
<evidence type="ECO:0000259" key="5">
    <source>
        <dbReference type="PROSITE" id="PS51645"/>
    </source>
</evidence>
<keyword evidence="7" id="KW-1185">Reference proteome</keyword>
<organism evidence="6 7">
    <name type="scientific">Limnobacter litoralis</name>
    <dbReference type="NCBI Taxonomy" id="481366"/>
    <lineage>
        <taxon>Bacteria</taxon>
        <taxon>Pseudomonadati</taxon>
        <taxon>Pseudomonadota</taxon>
        <taxon>Betaproteobacteria</taxon>
        <taxon>Burkholderiales</taxon>
        <taxon>Burkholderiaceae</taxon>
        <taxon>Limnobacter</taxon>
    </lineage>
</organism>
<feature type="domain" description="Photolyase/cryptochrome alpha/beta" evidence="5">
    <location>
        <begin position="1"/>
        <end position="124"/>
    </location>
</feature>